<dbReference type="NCBIfam" id="TIGR01764">
    <property type="entry name" value="excise"/>
    <property type="match status" value="1"/>
</dbReference>
<dbReference type="Pfam" id="PF12728">
    <property type="entry name" value="HTH_17"/>
    <property type="match status" value="1"/>
</dbReference>
<name>A0ABS0HHB9_9SPHN</name>
<organism evidence="2 3">
    <name type="scientific">Novosphingobium jiangmenense</name>
    <dbReference type="NCBI Taxonomy" id="2791981"/>
    <lineage>
        <taxon>Bacteria</taxon>
        <taxon>Pseudomonadati</taxon>
        <taxon>Pseudomonadota</taxon>
        <taxon>Alphaproteobacteria</taxon>
        <taxon>Sphingomonadales</taxon>
        <taxon>Sphingomonadaceae</taxon>
        <taxon>Novosphingobium</taxon>
    </lineage>
</organism>
<reference evidence="2 3" key="1">
    <citation type="submission" date="2020-11" db="EMBL/GenBank/DDBJ databases">
        <title>The genome sequence of Novosphingobium sp. 1Y9A.</title>
        <authorList>
            <person name="Liu Y."/>
        </authorList>
    </citation>
    <scope>NUCLEOTIDE SEQUENCE [LARGE SCALE GENOMIC DNA]</scope>
    <source>
        <strain evidence="2 3">1Y9A</strain>
    </source>
</reference>
<dbReference type="InterPro" id="IPR041657">
    <property type="entry name" value="HTH_17"/>
</dbReference>
<dbReference type="RefSeq" id="WP_196275975.1">
    <property type="nucleotide sequence ID" value="NZ_JADQDC010000007.1"/>
</dbReference>
<evidence type="ECO:0000259" key="1">
    <source>
        <dbReference type="Pfam" id="PF12728"/>
    </source>
</evidence>
<gene>
    <name evidence="2" type="ORF">I2488_11620</name>
</gene>
<dbReference type="InterPro" id="IPR010093">
    <property type="entry name" value="SinI_DNA-bd"/>
</dbReference>
<feature type="domain" description="Helix-turn-helix" evidence="1">
    <location>
        <begin position="14"/>
        <end position="59"/>
    </location>
</feature>
<protein>
    <submittedName>
        <fullName evidence="2">Helix-turn-helix domain-containing protein</fullName>
    </submittedName>
</protein>
<comment type="caution">
    <text evidence="2">The sequence shown here is derived from an EMBL/GenBank/DDBJ whole genome shotgun (WGS) entry which is preliminary data.</text>
</comment>
<evidence type="ECO:0000313" key="2">
    <source>
        <dbReference type="EMBL" id="MBF9151653.1"/>
    </source>
</evidence>
<dbReference type="Proteomes" id="UP000600799">
    <property type="component" value="Unassembled WGS sequence"/>
</dbReference>
<accession>A0ABS0HHB9</accession>
<keyword evidence="3" id="KW-1185">Reference proteome</keyword>
<dbReference type="EMBL" id="JADQDC010000007">
    <property type="protein sequence ID" value="MBF9151653.1"/>
    <property type="molecule type" value="Genomic_DNA"/>
</dbReference>
<evidence type="ECO:0000313" key="3">
    <source>
        <dbReference type="Proteomes" id="UP000600799"/>
    </source>
</evidence>
<proteinExistence type="predicted"/>
<sequence>MTNTKAVSATHGDIKATCTRYGFGKTTAYELLRDKKIRAKKLGAKTLIEFASVDEYLANLPAFGEVC</sequence>